<evidence type="ECO:0000313" key="2">
    <source>
        <dbReference type="Proteomes" id="UP000276133"/>
    </source>
</evidence>
<keyword evidence="2" id="KW-1185">Reference proteome</keyword>
<dbReference type="EMBL" id="REGN01000397">
    <property type="protein sequence ID" value="RNA42224.1"/>
    <property type="molecule type" value="Genomic_DNA"/>
</dbReference>
<organism evidence="1 2">
    <name type="scientific">Brachionus plicatilis</name>
    <name type="common">Marine rotifer</name>
    <name type="synonym">Brachionus muelleri</name>
    <dbReference type="NCBI Taxonomy" id="10195"/>
    <lineage>
        <taxon>Eukaryota</taxon>
        <taxon>Metazoa</taxon>
        <taxon>Spiralia</taxon>
        <taxon>Gnathifera</taxon>
        <taxon>Rotifera</taxon>
        <taxon>Eurotatoria</taxon>
        <taxon>Monogononta</taxon>
        <taxon>Pseudotrocha</taxon>
        <taxon>Ploima</taxon>
        <taxon>Brachionidae</taxon>
        <taxon>Brachionus</taxon>
    </lineage>
</organism>
<proteinExistence type="predicted"/>
<evidence type="ECO:0000313" key="1">
    <source>
        <dbReference type="EMBL" id="RNA42224.1"/>
    </source>
</evidence>
<accession>A0A3M7T2H4</accession>
<reference evidence="1 2" key="1">
    <citation type="journal article" date="2018" name="Sci. Rep.">
        <title>Genomic signatures of local adaptation to the degree of environmental predictability in rotifers.</title>
        <authorList>
            <person name="Franch-Gras L."/>
            <person name="Hahn C."/>
            <person name="Garcia-Roger E.M."/>
            <person name="Carmona M.J."/>
            <person name="Serra M."/>
            <person name="Gomez A."/>
        </authorList>
    </citation>
    <scope>NUCLEOTIDE SEQUENCE [LARGE SCALE GENOMIC DNA]</scope>
    <source>
        <strain evidence="1">HYR1</strain>
    </source>
</reference>
<name>A0A3M7T2H4_BRAPC</name>
<dbReference type="Proteomes" id="UP000276133">
    <property type="component" value="Unassembled WGS sequence"/>
</dbReference>
<comment type="caution">
    <text evidence="1">The sequence shown here is derived from an EMBL/GenBank/DDBJ whole genome shotgun (WGS) entry which is preliminary data.</text>
</comment>
<sequence>MHPQILAEPPSHFAFYLHFLAEPRSGMRICNVNKKILIELKLVNFKSEAKSKKNDTNKCLETMQKVRFEIDFGMLYELQVRSFVSFAQLNFECIENKNHTISKISIIPAKLLIIDRPLIFKFNLNMLVDIVLLNIKGLDLKSSIFKDVFKQNNLQFYYSELSAYQNGTKIVNCLARSNFKMFLNSKSIIFSNTVKYNKNTCPFIFGHLNLDLLEFRGITGTFYKNNQLAFVDHNFSHNLKLSTKLLNKNLFGMVENLQISGKLRSIDRNVFGHLENLRSLRLDLENFFDILALDKNGFSNLIKKNCSFYFSFLSLEYYNFPDEDFCYFEAFHGKSLINPVFIKQKRCSCTKIWILHEKMSINCHNLTRQECNFTQMKKKCNKLFRKKTTATKIDAFYTSELISFINLTFFPKSTSEDRA</sequence>
<protein>
    <submittedName>
        <fullName evidence="1">Uncharacterized protein</fullName>
    </submittedName>
</protein>
<dbReference type="AlphaFoldDB" id="A0A3M7T2H4"/>
<gene>
    <name evidence="1" type="ORF">BpHYR1_054259</name>
</gene>